<dbReference type="EMBL" id="LN649230">
    <property type="protein sequence ID" value="CEI60202.1"/>
    <property type="molecule type" value="Genomic_DNA"/>
</dbReference>
<dbReference type="Proteomes" id="UP000245910">
    <property type="component" value="Chromosome II"/>
</dbReference>
<feature type="transmembrane region" description="Helical" evidence="1">
    <location>
        <begin position="85"/>
        <end position="103"/>
    </location>
</feature>
<organism evidence="2 3">
    <name type="scientific">Fusarium venenatum</name>
    <dbReference type="NCBI Taxonomy" id="56646"/>
    <lineage>
        <taxon>Eukaryota</taxon>
        <taxon>Fungi</taxon>
        <taxon>Dikarya</taxon>
        <taxon>Ascomycota</taxon>
        <taxon>Pezizomycotina</taxon>
        <taxon>Sordariomycetes</taxon>
        <taxon>Hypocreomycetidae</taxon>
        <taxon>Hypocreales</taxon>
        <taxon>Nectriaceae</taxon>
        <taxon>Fusarium</taxon>
    </lineage>
</organism>
<evidence type="ECO:0000313" key="3">
    <source>
        <dbReference type="Proteomes" id="UP000245910"/>
    </source>
</evidence>
<evidence type="ECO:0000313" key="2">
    <source>
        <dbReference type="EMBL" id="CEI60202.1"/>
    </source>
</evidence>
<dbReference type="GeneID" id="37256277"/>
<proteinExistence type="predicted"/>
<dbReference type="AlphaFoldDB" id="A0A2L2SSP8"/>
<accession>A0A2L2SSP8</accession>
<keyword evidence="1" id="KW-0812">Transmembrane</keyword>
<protein>
    <submittedName>
        <fullName evidence="2">Uncharacterized protein</fullName>
    </submittedName>
</protein>
<name>A0A2L2SSP8_9HYPO</name>
<feature type="transmembrane region" description="Helical" evidence="1">
    <location>
        <begin position="147"/>
        <end position="165"/>
    </location>
</feature>
<keyword evidence="1" id="KW-0472">Membrane</keyword>
<sequence>MIDPSASHHLVSRWKLGLADRWYLIQSETLHIPDRFGFFTPGPPPHQEFEVERFIGLLSCQLCLVLLHLLIFSVSLQTGVSLSDVSGILLGLQFAVFGLFWGIKYPHPSSSTKAWGTWEYSDDDAARIHYCKELFELCVGEWNYKTLLRLLVSWFLYSVLMWIEWPWL</sequence>
<keyword evidence="3" id="KW-1185">Reference proteome</keyword>
<dbReference type="KEGG" id="fvn:FVRRES_04638"/>
<evidence type="ECO:0000256" key="1">
    <source>
        <dbReference type="SAM" id="Phobius"/>
    </source>
</evidence>
<feature type="transmembrane region" description="Helical" evidence="1">
    <location>
        <begin position="54"/>
        <end position="73"/>
    </location>
</feature>
<dbReference type="RefSeq" id="XP_025583922.1">
    <property type="nucleotide sequence ID" value="XM_025732969.2"/>
</dbReference>
<reference evidence="3" key="1">
    <citation type="submission" date="2014-10" db="EMBL/GenBank/DDBJ databases">
        <authorList>
            <person name="King R."/>
        </authorList>
    </citation>
    <scope>NUCLEOTIDE SEQUENCE [LARGE SCALE GENOMIC DNA]</scope>
    <source>
        <strain evidence="3">A3/5</strain>
    </source>
</reference>
<keyword evidence="1" id="KW-1133">Transmembrane helix</keyword>